<dbReference type="NCBIfam" id="NF041464">
    <property type="entry name" value="HelD_BACSU"/>
    <property type="match status" value="1"/>
</dbReference>
<evidence type="ECO:0000313" key="8">
    <source>
        <dbReference type="Proteomes" id="UP000239663"/>
    </source>
</evidence>
<evidence type="ECO:0000256" key="1">
    <source>
        <dbReference type="ARBA" id="ARBA00022741"/>
    </source>
</evidence>
<feature type="domain" description="UvrD-like helicase ATP-binding" evidence="6">
    <location>
        <begin position="199"/>
        <end position="591"/>
    </location>
</feature>
<dbReference type="AlphaFoldDB" id="A0A2S7N4V6"/>
<feature type="binding site" evidence="5">
    <location>
        <begin position="220"/>
        <end position="227"/>
    </location>
    <ligand>
        <name>ATP</name>
        <dbReference type="ChEBI" id="CHEBI:30616"/>
    </ligand>
</feature>
<dbReference type="PANTHER" id="PTHR11070:SF17">
    <property type="entry name" value="DNA HELICASE IV"/>
    <property type="match status" value="1"/>
</dbReference>
<gene>
    <name evidence="7" type="ORF">CYL18_04055</name>
</gene>
<dbReference type="InterPro" id="IPR014016">
    <property type="entry name" value="UvrD-like_ATP-bd"/>
</dbReference>
<keyword evidence="8" id="KW-1185">Reference proteome</keyword>
<evidence type="ECO:0000259" key="6">
    <source>
        <dbReference type="PROSITE" id="PS51198"/>
    </source>
</evidence>
<dbReference type="Pfam" id="PF13538">
    <property type="entry name" value="UvrD_C_2"/>
    <property type="match status" value="1"/>
</dbReference>
<dbReference type="GO" id="GO:0003677">
    <property type="term" value="F:DNA binding"/>
    <property type="evidence" value="ECO:0007669"/>
    <property type="project" value="InterPro"/>
</dbReference>
<name>A0A2S7N4V6_9BACI</name>
<reference evidence="7 8" key="1">
    <citation type="submission" date="2017-12" db="EMBL/GenBank/DDBJ databases">
        <title>Taxonomic description and draft genome of Pradoshia cofamensis Gen. nov., sp. nov., a thermotolerant bacillale isolated from anterior gut of earthworm Eisenia fetida.</title>
        <authorList>
            <person name="Saha T."/>
            <person name="Chakraborty R."/>
        </authorList>
    </citation>
    <scope>NUCLEOTIDE SEQUENCE [LARGE SCALE GENOMIC DNA]</scope>
    <source>
        <strain evidence="7 8">EAG3</strain>
    </source>
</reference>
<evidence type="ECO:0000256" key="2">
    <source>
        <dbReference type="ARBA" id="ARBA00022801"/>
    </source>
</evidence>
<dbReference type="GO" id="GO:0000725">
    <property type="term" value="P:recombinational repair"/>
    <property type="evidence" value="ECO:0007669"/>
    <property type="project" value="TreeGrafter"/>
</dbReference>
<evidence type="ECO:0000256" key="5">
    <source>
        <dbReference type="PROSITE-ProRule" id="PRU00560"/>
    </source>
</evidence>
<dbReference type="InterPro" id="IPR027417">
    <property type="entry name" value="P-loop_NTPase"/>
</dbReference>
<dbReference type="InterPro" id="IPR027785">
    <property type="entry name" value="UvrD-like_helicase_C"/>
</dbReference>
<dbReference type="Pfam" id="PF00580">
    <property type="entry name" value="UvrD-helicase"/>
    <property type="match status" value="1"/>
</dbReference>
<keyword evidence="1 5" id="KW-0547">Nucleotide-binding</keyword>
<sequence length="750" mass="86900">MEGGSFVEESAFKLEQERLEFIRQYMSVVIDTARTSKERFLAKMKETFADTDWEENTEYGQLLTTATFYQMSNDEWESLKRALPKPYFARVDFVPSEAGQAERLYIGKTSLFQRDNQEQLIIDWRSPIANLYYDGRLGHVSYTSEGETYDGEITLKRQLMIEDGELVDLRDIDLTTVDELLQETLAKSSASRLTEIVETIQEEQNEIIRADLNKPIIVQGAAGSGKTTIALHRISYFLYHYKDVFNPADLLILTPTVLFMEYIQEALPDLGAERVRQATYAQYVEEAIGKRIPLAKDEKLTEVLSGGNSTAKLSRIKGSSLFQQILDHFCEEIKSGLYFHEDFKVDKFKLYPASKLNHLLTKEYTYLPLYKRVDKLKSLLQQQVKRQKDEMLKKITAHYDGKIEKGLNFKGDERKRKAYISEVLKRKDMRLTAFKDELRNTVPRYIRLVKKSSTFTHYKDLFSNPERMYDYAGGALMMEDAADLCAYSQQIFAKRKYEIEDLGPLLYLHAKLYGVHPDHRAKNVVIDEAQDYSFMQIAALKTALETDMFTLVGDLAQGIHSYRSITSWKEISEKIFPRASYKELKKSYRTTIEIMNEANKLLDKLPYDFPVVEPIVRHGEMPRYIQYENIEQWAEGVARQTAKWREEGYHTFAIITKTASDARIAHKVLHENGYKACLLEEKMSIPKDEAVIVPSYLSKGLEFDCVIAFSYDEVYREENETDLKLLYVTMTRAMHRLQLTSKEEGAFILG</sequence>
<dbReference type="GO" id="GO:0016787">
    <property type="term" value="F:hydrolase activity"/>
    <property type="evidence" value="ECO:0007669"/>
    <property type="project" value="UniProtKB-UniRule"/>
</dbReference>
<dbReference type="InterPro" id="IPR000212">
    <property type="entry name" value="DNA_helicase_UvrD/REP"/>
</dbReference>
<dbReference type="GO" id="GO:0043138">
    <property type="term" value="F:3'-5' DNA helicase activity"/>
    <property type="evidence" value="ECO:0007669"/>
    <property type="project" value="TreeGrafter"/>
</dbReference>
<dbReference type="Gene3D" id="3.40.50.300">
    <property type="entry name" value="P-loop containing nucleotide triphosphate hydrolases"/>
    <property type="match status" value="2"/>
</dbReference>
<dbReference type="GO" id="GO:0005829">
    <property type="term" value="C:cytosol"/>
    <property type="evidence" value="ECO:0007669"/>
    <property type="project" value="TreeGrafter"/>
</dbReference>
<protein>
    <submittedName>
        <fullName evidence="7">DNA helicase</fullName>
    </submittedName>
</protein>
<dbReference type="GO" id="GO:0005524">
    <property type="term" value="F:ATP binding"/>
    <property type="evidence" value="ECO:0007669"/>
    <property type="project" value="UniProtKB-UniRule"/>
</dbReference>
<proteinExistence type="predicted"/>
<evidence type="ECO:0000256" key="4">
    <source>
        <dbReference type="ARBA" id="ARBA00022840"/>
    </source>
</evidence>
<dbReference type="Proteomes" id="UP000239663">
    <property type="component" value="Unassembled WGS sequence"/>
</dbReference>
<keyword evidence="4 5" id="KW-0067">ATP-binding</keyword>
<evidence type="ECO:0000313" key="7">
    <source>
        <dbReference type="EMBL" id="PQD97056.1"/>
    </source>
</evidence>
<comment type="caution">
    <text evidence="7">The sequence shown here is derived from an EMBL/GenBank/DDBJ whole genome shotgun (WGS) entry which is preliminary data.</text>
</comment>
<dbReference type="PROSITE" id="PS51198">
    <property type="entry name" value="UVRD_HELICASE_ATP_BIND"/>
    <property type="match status" value="1"/>
</dbReference>
<evidence type="ECO:0000256" key="3">
    <source>
        <dbReference type="ARBA" id="ARBA00022806"/>
    </source>
</evidence>
<dbReference type="InterPro" id="IPR048228">
    <property type="entry name" value="HelD_bacillota"/>
</dbReference>
<keyword evidence="2 5" id="KW-0378">Hydrolase</keyword>
<accession>A0A2S7N4V6</accession>
<dbReference type="EMBL" id="PKOZ01000001">
    <property type="protein sequence ID" value="PQD97056.1"/>
    <property type="molecule type" value="Genomic_DNA"/>
</dbReference>
<keyword evidence="3 5" id="KW-0347">Helicase</keyword>
<dbReference type="OrthoDB" id="9787585at2"/>
<organism evidence="7 8">
    <name type="scientific">Pradoshia eiseniae</name>
    <dbReference type="NCBI Taxonomy" id="2064768"/>
    <lineage>
        <taxon>Bacteria</taxon>
        <taxon>Bacillati</taxon>
        <taxon>Bacillota</taxon>
        <taxon>Bacilli</taxon>
        <taxon>Bacillales</taxon>
        <taxon>Bacillaceae</taxon>
        <taxon>Pradoshia</taxon>
    </lineage>
</organism>
<dbReference type="PANTHER" id="PTHR11070">
    <property type="entry name" value="UVRD / RECB / PCRA DNA HELICASE FAMILY MEMBER"/>
    <property type="match status" value="1"/>
</dbReference>
<dbReference type="SUPFAM" id="SSF52540">
    <property type="entry name" value="P-loop containing nucleoside triphosphate hydrolases"/>
    <property type="match status" value="1"/>
</dbReference>